<dbReference type="Proteomes" id="UP001144256">
    <property type="component" value="Unassembled WGS sequence"/>
</dbReference>
<evidence type="ECO:0000313" key="3">
    <source>
        <dbReference type="Proteomes" id="UP001144256"/>
    </source>
</evidence>
<reference evidence="2" key="1">
    <citation type="submission" date="2022-06" db="EMBL/GenBank/DDBJ databases">
        <title>Vallitalea longa sp. nov., an anaerobic bacterium isolated from marine sediment.</title>
        <authorList>
            <person name="Hirano S."/>
            <person name="Terahara T."/>
            <person name="Mori K."/>
            <person name="Hamada M."/>
            <person name="Matsumoto R."/>
            <person name="Kobayashi T."/>
        </authorList>
    </citation>
    <scope>NUCLEOTIDE SEQUENCE</scope>
    <source>
        <strain evidence="2">SH18-1</strain>
    </source>
</reference>
<name>A0A9W5YDK3_9FIRM</name>
<gene>
    <name evidence="2" type="ORF">SH1V18_17430</name>
</gene>
<keyword evidence="1" id="KW-0472">Membrane</keyword>
<dbReference type="RefSeq" id="WP_281814676.1">
    <property type="nucleotide sequence ID" value="NZ_BRLB01000003.1"/>
</dbReference>
<accession>A0A9W5YDK3</accession>
<sequence>MERIKNFFDKHWRAVVIVIAVIYMGIGLFQLITGKELDPSTSKSVGTVLMMLALAIFLYGKRTERMEMEEKKALEEKEREEEIK</sequence>
<comment type="caution">
    <text evidence="2">The sequence shown here is derived from an EMBL/GenBank/DDBJ whole genome shotgun (WGS) entry which is preliminary data.</text>
</comment>
<feature type="transmembrane region" description="Helical" evidence="1">
    <location>
        <begin position="12"/>
        <end position="32"/>
    </location>
</feature>
<feature type="transmembrane region" description="Helical" evidence="1">
    <location>
        <begin position="44"/>
        <end position="60"/>
    </location>
</feature>
<dbReference type="AlphaFoldDB" id="A0A9W5YDK3"/>
<keyword evidence="1" id="KW-0812">Transmembrane</keyword>
<protein>
    <submittedName>
        <fullName evidence="2">Uncharacterized protein</fullName>
    </submittedName>
</protein>
<dbReference type="EMBL" id="BRLB01000003">
    <property type="protein sequence ID" value="GKX29263.1"/>
    <property type="molecule type" value="Genomic_DNA"/>
</dbReference>
<evidence type="ECO:0000256" key="1">
    <source>
        <dbReference type="SAM" id="Phobius"/>
    </source>
</evidence>
<keyword evidence="1" id="KW-1133">Transmembrane helix</keyword>
<evidence type="ECO:0000313" key="2">
    <source>
        <dbReference type="EMBL" id="GKX29263.1"/>
    </source>
</evidence>
<organism evidence="2 3">
    <name type="scientific">Vallitalea longa</name>
    <dbReference type="NCBI Taxonomy" id="2936439"/>
    <lineage>
        <taxon>Bacteria</taxon>
        <taxon>Bacillati</taxon>
        <taxon>Bacillota</taxon>
        <taxon>Clostridia</taxon>
        <taxon>Lachnospirales</taxon>
        <taxon>Vallitaleaceae</taxon>
        <taxon>Vallitalea</taxon>
    </lineage>
</organism>
<keyword evidence="3" id="KW-1185">Reference proteome</keyword>
<proteinExistence type="predicted"/>